<organism evidence="1 2">
    <name type="scientific">Amycolatopsis alba DSM 44262</name>
    <dbReference type="NCBI Taxonomy" id="1125972"/>
    <lineage>
        <taxon>Bacteria</taxon>
        <taxon>Bacillati</taxon>
        <taxon>Actinomycetota</taxon>
        <taxon>Actinomycetes</taxon>
        <taxon>Pseudonocardiales</taxon>
        <taxon>Pseudonocardiaceae</taxon>
        <taxon>Amycolatopsis</taxon>
    </lineage>
</organism>
<dbReference type="Proteomes" id="UP000215563">
    <property type="component" value="Unassembled WGS sequence"/>
</dbReference>
<comment type="caution">
    <text evidence="1">The sequence shown here is derived from an EMBL/GenBank/DDBJ whole genome shotgun (WGS) entry which is preliminary data.</text>
</comment>
<evidence type="ECO:0008006" key="3">
    <source>
        <dbReference type="Google" id="ProtNLM"/>
    </source>
</evidence>
<gene>
    <name evidence="1" type="ORF">CFP75_21735</name>
</gene>
<dbReference type="InterPro" id="IPR029058">
    <property type="entry name" value="AB_hydrolase_fold"/>
</dbReference>
<name>A0A229RPA7_AMYAL</name>
<dbReference type="SUPFAM" id="SSF53474">
    <property type="entry name" value="alpha/beta-Hydrolases"/>
    <property type="match status" value="1"/>
</dbReference>
<dbReference type="EMBL" id="NMQU01000062">
    <property type="protein sequence ID" value="OXM48500.1"/>
    <property type="molecule type" value="Genomic_DNA"/>
</dbReference>
<dbReference type="AlphaFoldDB" id="A0A229RPA7"/>
<protein>
    <recommendedName>
        <fullName evidence="3">Alpha/beta hydrolase</fullName>
    </recommendedName>
</protein>
<dbReference type="Gene3D" id="3.40.50.1820">
    <property type="entry name" value="alpha/beta hydrolase"/>
    <property type="match status" value="1"/>
</dbReference>
<sequence>MGGPPAMTSRADRVLARLMEAYEQEELTQVDALATRLGTEHPGLWVWSAYIRAGVLALRGDPDAGLRLLAEADERGGWWSPPLLADPALAAIWPLDEAGIRARSELRWRAAQERAEVAWTVFRPPTRPAGVVISLHGNGPAPADLFASLWAELGSCAAFLVRSPQLVAENVYEWRDRDRALADVRTVVRAARAEYGSAIPMVLAGLGAGARIAVEAALTGAVAVDGALAFAPHMRPLTEKVMIGPRIRIFPGGTPESTASCESFAVWARAQGIDCSLSYEEGMGHAFPERFHTTVSGVVAAVFDENPISAGEDSLAGS</sequence>
<proteinExistence type="predicted"/>
<evidence type="ECO:0000313" key="1">
    <source>
        <dbReference type="EMBL" id="OXM48500.1"/>
    </source>
</evidence>
<reference evidence="1 2" key="1">
    <citation type="submission" date="2017-07" db="EMBL/GenBank/DDBJ databases">
        <title>Amycolatopsis alba DSM 44262 Genome sequencing and assembly.</title>
        <authorList>
            <person name="Kaur N."/>
            <person name="Mayilraj S."/>
        </authorList>
    </citation>
    <scope>NUCLEOTIDE SEQUENCE [LARGE SCALE GENOMIC DNA]</scope>
    <source>
        <strain evidence="1 2">DSM 44262</strain>
    </source>
</reference>
<evidence type="ECO:0000313" key="2">
    <source>
        <dbReference type="Proteomes" id="UP000215563"/>
    </source>
</evidence>
<accession>A0A229RPA7</accession>
<keyword evidence="2" id="KW-1185">Reference proteome</keyword>